<dbReference type="InterPro" id="IPR000595">
    <property type="entry name" value="cNMP-bd_dom"/>
</dbReference>
<sequence length="618" mass="72109">MQFKKCTGQENYNSISSILEITSKKEQRHSYLPYFRHREKNKSSSIDNIEPFKPRDPDSAILPSFKYKIDCIKSHQSLALSKLEAIKNFPKPKKSAKYITNKLKPKSFSPQKLQKSEFYSRQPSMIYGKSSRSIKTPELTHKFENQSIGFFQENVHDSPEPSKIDKFQKKLKKFYDYDLKDMKNIYELHCYNPKTLEAYYITQQETSEIMAEYKKPDDQRDYLFLDTILVKNFFFARFNREVRIKLLQISTPHEYKSGQLIVTEGNKATDMFAIIRGAIVIEKESEECRNHVLPVASLYDGRYFGELSLENCENNGIKNYSSVTCKATENTLVFAIPKICYNNILLAQLENSLDKKILFLTETALFQNVNPFSLIPLATNLEIISFKNNQEILKKGEKPQGLYIIVKGFAMAVTEGFRIKQRPKQKDLRSSKKALKSLIKSPTIFNNLNEKNDYKDQEKNINSLLMKANSNNWEEYLAFLSTEEQKISNQDSILVKERIEYSILKEKDYFGCRTILNALNRVEKNIEPAKFSIVPQSANVEVMILKPNHFSYLPESLIESVVRVLESSYEIDSPPEVDIKYIDNIFAEWIRYKESIFIDIQNCYLSEKKKKLFPFFKD</sequence>
<dbReference type="SUPFAM" id="SSF51206">
    <property type="entry name" value="cAMP-binding domain-like"/>
    <property type="match status" value="2"/>
</dbReference>
<reference evidence="2 3" key="1">
    <citation type="submission" date="2016-11" db="EMBL/GenBank/DDBJ databases">
        <title>The macronuclear genome of Stentor coeruleus: a giant cell with tiny introns.</title>
        <authorList>
            <person name="Slabodnick M."/>
            <person name="Ruby J.G."/>
            <person name="Reiff S.B."/>
            <person name="Swart E.C."/>
            <person name="Gosai S."/>
            <person name="Prabakaran S."/>
            <person name="Witkowska E."/>
            <person name="Larue G.E."/>
            <person name="Fisher S."/>
            <person name="Freeman R.M."/>
            <person name="Gunawardena J."/>
            <person name="Chu W."/>
            <person name="Stover N.A."/>
            <person name="Gregory B.D."/>
            <person name="Nowacki M."/>
            <person name="Derisi J."/>
            <person name="Roy S.W."/>
            <person name="Marshall W.F."/>
            <person name="Sood P."/>
        </authorList>
    </citation>
    <scope>NUCLEOTIDE SEQUENCE [LARGE SCALE GENOMIC DNA]</scope>
    <source>
        <strain evidence="2">WM001</strain>
    </source>
</reference>
<dbReference type="Pfam" id="PF00027">
    <property type="entry name" value="cNMP_binding"/>
    <property type="match status" value="1"/>
</dbReference>
<feature type="domain" description="Cyclic nucleotide-binding" evidence="1">
    <location>
        <begin position="365"/>
        <end position="408"/>
    </location>
</feature>
<name>A0A1R2C413_9CILI</name>
<dbReference type="Proteomes" id="UP000187209">
    <property type="component" value="Unassembled WGS sequence"/>
</dbReference>
<dbReference type="InterPro" id="IPR018490">
    <property type="entry name" value="cNMP-bd_dom_sf"/>
</dbReference>
<gene>
    <name evidence="2" type="ORF">SteCoe_15240</name>
</gene>
<feature type="domain" description="Cyclic nucleotide-binding" evidence="1">
    <location>
        <begin position="234"/>
        <end position="345"/>
    </location>
</feature>
<dbReference type="SMART" id="SM00100">
    <property type="entry name" value="cNMP"/>
    <property type="match status" value="1"/>
</dbReference>
<dbReference type="InterPro" id="IPR014710">
    <property type="entry name" value="RmlC-like_jellyroll"/>
</dbReference>
<dbReference type="PROSITE" id="PS50042">
    <property type="entry name" value="CNMP_BINDING_3"/>
    <property type="match status" value="2"/>
</dbReference>
<dbReference type="PANTHER" id="PTHR23011">
    <property type="entry name" value="CYCLIC NUCLEOTIDE-BINDING DOMAIN CONTAINING PROTEIN"/>
    <property type="match status" value="1"/>
</dbReference>
<protein>
    <recommendedName>
        <fullName evidence="1">Cyclic nucleotide-binding domain-containing protein</fullName>
    </recommendedName>
</protein>
<keyword evidence="3" id="KW-1185">Reference proteome</keyword>
<comment type="caution">
    <text evidence="2">The sequence shown here is derived from an EMBL/GenBank/DDBJ whole genome shotgun (WGS) entry which is preliminary data.</text>
</comment>
<dbReference type="EMBL" id="MPUH01000292">
    <property type="protein sequence ID" value="OMJ83762.1"/>
    <property type="molecule type" value="Genomic_DNA"/>
</dbReference>
<evidence type="ECO:0000313" key="3">
    <source>
        <dbReference type="Proteomes" id="UP000187209"/>
    </source>
</evidence>
<evidence type="ECO:0000313" key="2">
    <source>
        <dbReference type="EMBL" id="OMJ83762.1"/>
    </source>
</evidence>
<accession>A0A1R2C413</accession>
<proteinExistence type="predicted"/>
<dbReference type="AlphaFoldDB" id="A0A1R2C413"/>
<dbReference type="Gene3D" id="2.60.120.10">
    <property type="entry name" value="Jelly Rolls"/>
    <property type="match status" value="2"/>
</dbReference>
<dbReference type="PANTHER" id="PTHR23011:SF28">
    <property type="entry name" value="CYCLIC NUCLEOTIDE-BINDING DOMAIN CONTAINING PROTEIN"/>
    <property type="match status" value="1"/>
</dbReference>
<evidence type="ECO:0000259" key="1">
    <source>
        <dbReference type="PROSITE" id="PS50042"/>
    </source>
</evidence>
<organism evidence="2 3">
    <name type="scientific">Stentor coeruleus</name>
    <dbReference type="NCBI Taxonomy" id="5963"/>
    <lineage>
        <taxon>Eukaryota</taxon>
        <taxon>Sar</taxon>
        <taxon>Alveolata</taxon>
        <taxon>Ciliophora</taxon>
        <taxon>Postciliodesmatophora</taxon>
        <taxon>Heterotrichea</taxon>
        <taxon>Heterotrichida</taxon>
        <taxon>Stentoridae</taxon>
        <taxon>Stentor</taxon>
    </lineage>
</organism>